<dbReference type="GO" id="GO:0008270">
    <property type="term" value="F:zinc ion binding"/>
    <property type="evidence" value="ECO:0007669"/>
    <property type="project" value="UniProtKB-KW"/>
</dbReference>
<keyword evidence="2" id="KW-0813">Transport</keyword>
<dbReference type="PANTHER" id="PTHR23323">
    <property type="entry name" value="VACUOLAR PROTEIN SORTING-ASSOCIATED PROTEIN"/>
    <property type="match status" value="1"/>
</dbReference>
<dbReference type="GO" id="GO:0030674">
    <property type="term" value="F:protein-macromolecule adaptor activity"/>
    <property type="evidence" value="ECO:0007669"/>
    <property type="project" value="TreeGrafter"/>
</dbReference>
<keyword evidence="6" id="KW-0653">Protein transport</keyword>
<evidence type="ECO:0000256" key="4">
    <source>
        <dbReference type="ARBA" id="ARBA00022771"/>
    </source>
</evidence>
<keyword evidence="7" id="KW-0472">Membrane</keyword>
<dbReference type="InterPro" id="IPR016024">
    <property type="entry name" value="ARM-type_fold"/>
</dbReference>
<dbReference type="EMBL" id="KE561058">
    <property type="protein sequence ID" value="EPZ33433.1"/>
    <property type="molecule type" value="Genomic_DNA"/>
</dbReference>
<evidence type="ECO:0000259" key="10">
    <source>
        <dbReference type="Pfam" id="PF23341"/>
    </source>
</evidence>
<keyword evidence="4" id="KW-0863">Zinc-finger</keyword>
<dbReference type="OrthoDB" id="26184at2759"/>
<dbReference type="STRING" id="988480.A0A075AT45"/>
<reference evidence="11 12" key="1">
    <citation type="journal article" date="2013" name="Curr. Biol.">
        <title>Shared signatures of parasitism and phylogenomics unite Cryptomycota and microsporidia.</title>
        <authorList>
            <person name="James T.Y."/>
            <person name="Pelin A."/>
            <person name="Bonen L."/>
            <person name="Ahrendt S."/>
            <person name="Sain D."/>
            <person name="Corradi N."/>
            <person name="Stajich J.E."/>
        </authorList>
    </citation>
    <scope>NUCLEOTIDE SEQUENCE [LARGE SCALE GENOMIC DNA]</scope>
    <source>
        <strain evidence="11 12">CSF55</strain>
    </source>
</reference>
<keyword evidence="9" id="KW-0175">Coiled coil</keyword>
<feature type="repeat" description="CHCR" evidence="8">
    <location>
        <begin position="339"/>
        <end position="491"/>
    </location>
</feature>
<feature type="coiled-coil region" evidence="9">
    <location>
        <begin position="679"/>
        <end position="706"/>
    </location>
</feature>
<evidence type="ECO:0000256" key="5">
    <source>
        <dbReference type="ARBA" id="ARBA00022833"/>
    </source>
</evidence>
<proteinExistence type="predicted"/>
<name>A0A075AT45_ROZAC</name>
<dbReference type="InterPro" id="IPR000547">
    <property type="entry name" value="Clathrin_H-chain/VPS_repeat"/>
</dbReference>
<evidence type="ECO:0000256" key="8">
    <source>
        <dbReference type="PROSITE-ProRule" id="PRU01006"/>
    </source>
</evidence>
<organism evidence="11 12">
    <name type="scientific">Rozella allomycis (strain CSF55)</name>
    <dbReference type="NCBI Taxonomy" id="988480"/>
    <lineage>
        <taxon>Eukaryota</taxon>
        <taxon>Fungi</taxon>
        <taxon>Fungi incertae sedis</taxon>
        <taxon>Cryptomycota</taxon>
        <taxon>Cryptomycota incertae sedis</taxon>
        <taxon>Rozella</taxon>
    </lineage>
</organism>
<comment type="subcellular location">
    <subcellularLocation>
        <location evidence="1">Endomembrane system</location>
        <topology evidence="1">Peripheral membrane protein</topology>
    </subcellularLocation>
</comment>
<evidence type="ECO:0000256" key="3">
    <source>
        <dbReference type="ARBA" id="ARBA00022723"/>
    </source>
</evidence>
<dbReference type="GO" id="GO:0048284">
    <property type="term" value="P:organelle fusion"/>
    <property type="evidence" value="ECO:0007669"/>
    <property type="project" value="TreeGrafter"/>
</dbReference>
<evidence type="ECO:0000256" key="2">
    <source>
        <dbReference type="ARBA" id="ARBA00022448"/>
    </source>
</evidence>
<dbReference type="InterPro" id="IPR057307">
    <property type="entry name" value="PEP5_VPS11_N"/>
</dbReference>
<dbReference type="GO" id="GO:0030897">
    <property type="term" value="C:HOPS complex"/>
    <property type="evidence" value="ECO:0007669"/>
    <property type="project" value="TreeGrafter"/>
</dbReference>
<dbReference type="PANTHER" id="PTHR23323:SF24">
    <property type="entry name" value="VACUOLAR PROTEIN SORTING-ASSOCIATED PROTEIN 11 HOMOLOG"/>
    <property type="match status" value="1"/>
</dbReference>
<dbReference type="Proteomes" id="UP000030755">
    <property type="component" value="Unassembled WGS sequence"/>
</dbReference>
<dbReference type="GO" id="GO:0007032">
    <property type="term" value="P:endosome organization"/>
    <property type="evidence" value="ECO:0007669"/>
    <property type="project" value="TreeGrafter"/>
</dbReference>
<keyword evidence="3" id="KW-0479">Metal-binding</keyword>
<dbReference type="AlphaFoldDB" id="A0A075AT45"/>
<sequence>MTKISSKIQTRCLQTVEDVICCFHASHGVLALGTVTGDIVVVQNPKNVGQEVIRIKTLLIKLEIVRVKNNNYVYCLGFDSDNNVELLVFSLNNVDVPHRHFKVTKQAEMITCFDEYENTICIGTSNGVVILCKINMVKDKHAKFKVVHQDELEITNVGIKKIDEARVAVFITTRNKILIFNESVHSVNAVDDQGCEIGYGRMNYLRNCFLMIRNEAVFYYGIDGKGPCYVFDGEKEAICDFNSQLAVLYKREDYQLTVYDMDHKFISFVYNIKCNPLYLFYEWNQLNILTRANHLIQFQEKDMSSKLEVLFKKNLYSLALNYAESLNYPSIHEIYKRYGDFCFNKGDNENAMNQYLKTIGFLEPSFGLPFLTLYLESLHEKSLANPDHTTLLINCYTKLNESEKLDKFIKSELEFDQETGIKVCRQSGYSEHALHLAKKIKNNGLALNILTEDLNDYLNALRFIDTLANDKIQYFKKYFKSFIKYIPDETCEFFKTNIHTAQMIEEFLQLSCASPVFVNLLSSLSMDLTPKIYHFLLENHLINQDYDKAMEILKYKSIDIDQAILICRQNKFEKGVIYLLESQNNFREIIEIHLKNHDEVGLIDTVKKYETMMINETCIWCELLNYFTLNSSSSFSNLSFIISLINLYDIIPIVEIINILSQNQNIPLSIIKPMLINKLKLEQERIEKDNQDIQRFSKEVAELENEIKELKK</sequence>
<evidence type="ECO:0000256" key="9">
    <source>
        <dbReference type="SAM" id="Coils"/>
    </source>
</evidence>
<keyword evidence="12" id="KW-1185">Reference proteome</keyword>
<dbReference type="InterPro" id="IPR057308">
    <property type="entry name" value="CHCR_PEP5_VPS11"/>
</dbReference>
<dbReference type="GO" id="GO:0007033">
    <property type="term" value="P:vacuole organization"/>
    <property type="evidence" value="ECO:0007669"/>
    <property type="project" value="TreeGrafter"/>
</dbReference>
<accession>A0A075AT45</accession>
<dbReference type="Pfam" id="PF23341">
    <property type="entry name" value="PEP5_VPS11_N"/>
    <property type="match status" value="1"/>
</dbReference>
<dbReference type="GO" id="GO:0006886">
    <property type="term" value="P:intracellular protein transport"/>
    <property type="evidence" value="ECO:0007669"/>
    <property type="project" value="UniProtKB-UniRule"/>
</dbReference>
<protein>
    <recommendedName>
        <fullName evidence="10">PEP5/VPS11 N-terminal domain-containing protein</fullName>
    </recommendedName>
</protein>
<evidence type="ECO:0000256" key="6">
    <source>
        <dbReference type="ARBA" id="ARBA00022927"/>
    </source>
</evidence>
<feature type="domain" description="PEP5/VPS11 N-terminal" evidence="10">
    <location>
        <begin position="18"/>
        <end position="300"/>
    </location>
</feature>
<evidence type="ECO:0000256" key="7">
    <source>
        <dbReference type="ARBA" id="ARBA00023136"/>
    </source>
</evidence>
<dbReference type="Pfam" id="PF23356">
    <property type="entry name" value="TPR_PEP5_VPS11"/>
    <property type="match status" value="1"/>
</dbReference>
<evidence type="ECO:0000256" key="1">
    <source>
        <dbReference type="ARBA" id="ARBA00004184"/>
    </source>
</evidence>
<gene>
    <name evidence="11" type="ORF">O9G_005430</name>
</gene>
<dbReference type="HOGENOM" id="CLU_387863_0_0_1"/>
<dbReference type="PROSITE" id="PS50236">
    <property type="entry name" value="CHCR"/>
    <property type="match status" value="1"/>
</dbReference>
<dbReference type="GO" id="GO:0006904">
    <property type="term" value="P:vesicle docking involved in exocytosis"/>
    <property type="evidence" value="ECO:0007669"/>
    <property type="project" value="TreeGrafter"/>
</dbReference>
<dbReference type="SUPFAM" id="SSF48371">
    <property type="entry name" value="ARM repeat"/>
    <property type="match status" value="1"/>
</dbReference>
<evidence type="ECO:0000313" key="12">
    <source>
        <dbReference type="Proteomes" id="UP000030755"/>
    </source>
</evidence>
<dbReference type="GO" id="GO:0005768">
    <property type="term" value="C:endosome"/>
    <property type="evidence" value="ECO:0007669"/>
    <property type="project" value="TreeGrafter"/>
</dbReference>
<evidence type="ECO:0000313" key="11">
    <source>
        <dbReference type="EMBL" id="EPZ33433.1"/>
    </source>
</evidence>
<keyword evidence="5" id="KW-0862">Zinc</keyword>